<evidence type="ECO:0000313" key="2">
    <source>
        <dbReference type="EMBL" id="MBK3517032.1"/>
    </source>
</evidence>
<evidence type="ECO:0000256" key="1">
    <source>
        <dbReference type="SAM" id="Phobius"/>
    </source>
</evidence>
<protein>
    <recommendedName>
        <fullName evidence="4">Pentapeptide repeat-containing protein</fullName>
    </recommendedName>
</protein>
<dbReference type="RefSeq" id="WP_200464261.1">
    <property type="nucleotide sequence ID" value="NZ_JAENRR010000011.1"/>
</dbReference>
<name>A0ABS1HH98_9BACT</name>
<proteinExistence type="predicted"/>
<evidence type="ECO:0000313" key="3">
    <source>
        <dbReference type="Proteomes" id="UP000605676"/>
    </source>
</evidence>
<feature type="transmembrane region" description="Helical" evidence="1">
    <location>
        <begin position="284"/>
        <end position="305"/>
    </location>
</feature>
<keyword evidence="1" id="KW-0472">Membrane</keyword>
<sequence>MHNNIVSPSQTKVILDIATFDDLFQRKDSRGNIYYEIENAVIDCEIPYEHFQNILFLRCTNTIFSSQFVVDFKSTNCISFNIVEFNERLSIRGTLKENSDFRTVTFHQASSISRLTCLKGFYFQNITIHKSVEFFIENQFVGEATFSNLTKVNDNEGLFFYDTTFKDKVYFRNIDDQYLSLNSCKFESILSLSFVHLRELFLSATIFNSTIETNQVSFRQGAREVFRQLKHQMLINNNKIDALEFHKLEMNAFRTEIEKRKWYNPDKLILLLNSISNSHGTNPWVGIVFVLSVSIIGFFPQLLVLKDSYFEWGWYGFESQLLAIGTTIKLWINFINPAHSINFLGDYNPRAITYIWDNIWRIFIGYGYYQTIQGFRKYGRL</sequence>
<keyword evidence="3" id="KW-1185">Reference proteome</keyword>
<reference evidence="2 3" key="1">
    <citation type="submission" date="2021-01" db="EMBL/GenBank/DDBJ databases">
        <title>Carboxyliciviraga sp.nov., isolated from coastal sediments.</title>
        <authorList>
            <person name="Lu D."/>
            <person name="Zhang T."/>
        </authorList>
    </citation>
    <scope>NUCLEOTIDE SEQUENCE [LARGE SCALE GENOMIC DNA]</scope>
    <source>
        <strain evidence="2 3">N1Y132</strain>
    </source>
</reference>
<evidence type="ECO:0008006" key="4">
    <source>
        <dbReference type="Google" id="ProtNLM"/>
    </source>
</evidence>
<comment type="caution">
    <text evidence="2">The sequence shown here is derived from an EMBL/GenBank/DDBJ whole genome shotgun (WGS) entry which is preliminary data.</text>
</comment>
<keyword evidence="1" id="KW-1133">Transmembrane helix</keyword>
<dbReference type="EMBL" id="JAENRR010000011">
    <property type="protein sequence ID" value="MBK3517032.1"/>
    <property type="molecule type" value="Genomic_DNA"/>
</dbReference>
<dbReference type="Proteomes" id="UP000605676">
    <property type="component" value="Unassembled WGS sequence"/>
</dbReference>
<organism evidence="2 3">
    <name type="scientific">Carboxylicivirga marina</name>
    <dbReference type="NCBI Taxonomy" id="2800988"/>
    <lineage>
        <taxon>Bacteria</taxon>
        <taxon>Pseudomonadati</taxon>
        <taxon>Bacteroidota</taxon>
        <taxon>Bacteroidia</taxon>
        <taxon>Marinilabiliales</taxon>
        <taxon>Marinilabiliaceae</taxon>
        <taxon>Carboxylicivirga</taxon>
    </lineage>
</organism>
<accession>A0ABS1HH98</accession>
<keyword evidence="1" id="KW-0812">Transmembrane</keyword>
<gene>
    <name evidence="2" type="ORF">JIV24_06730</name>
</gene>